<reference evidence="3 4" key="1">
    <citation type="submission" date="2024-05" db="EMBL/GenBank/DDBJ databases">
        <authorList>
            <person name="Wallberg A."/>
        </authorList>
    </citation>
    <scope>NUCLEOTIDE SEQUENCE [LARGE SCALE GENOMIC DNA]</scope>
</reference>
<dbReference type="PROSITE" id="PS50835">
    <property type="entry name" value="IG_LIKE"/>
    <property type="match status" value="1"/>
</dbReference>
<dbReference type="Gene3D" id="2.60.40.10">
    <property type="entry name" value="Immunoglobulins"/>
    <property type="match status" value="1"/>
</dbReference>
<evidence type="ECO:0000256" key="1">
    <source>
        <dbReference type="SAM" id="SignalP"/>
    </source>
</evidence>
<keyword evidence="4" id="KW-1185">Reference proteome</keyword>
<dbReference type="SMART" id="SM00408">
    <property type="entry name" value="IGc2"/>
    <property type="match status" value="1"/>
</dbReference>
<protein>
    <recommendedName>
        <fullName evidence="2">Ig-like domain-containing protein</fullName>
    </recommendedName>
</protein>
<feature type="chain" id="PRO_5043797113" description="Ig-like domain-containing protein" evidence="1">
    <location>
        <begin position="22"/>
        <end position="197"/>
    </location>
</feature>
<dbReference type="SUPFAM" id="SSF48726">
    <property type="entry name" value="Immunoglobulin"/>
    <property type="match status" value="1"/>
</dbReference>
<dbReference type="Proteomes" id="UP001497623">
    <property type="component" value="Unassembled WGS sequence"/>
</dbReference>
<sequence>MEVLLVLSCFVLLIGIDNVESFSVRLEVPKAVEEGGDVELRCHPDVIPQRPFNIRWTRNNDVFFTSFPRELHTKTKYNAPGINVDLEKSSSSVVLLRQVSVETSGRYACEVSTGAPAFITVTKWANMTVIASEEEVKKPERRYVMVGSKVELRCDCDTSMTDLSSIKWYHHNHEFFRFRPRQMPYKEVFPLAGVRFD</sequence>
<feature type="domain" description="Ig-like" evidence="2">
    <location>
        <begin position="20"/>
        <end position="122"/>
    </location>
</feature>
<dbReference type="InterPro" id="IPR003598">
    <property type="entry name" value="Ig_sub2"/>
</dbReference>
<keyword evidence="1" id="KW-0732">Signal</keyword>
<feature type="signal peptide" evidence="1">
    <location>
        <begin position="1"/>
        <end position="21"/>
    </location>
</feature>
<feature type="non-terminal residue" evidence="3">
    <location>
        <position position="197"/>
    </location>
</feature>
<dbReference type="InterPro" id="IPR007110">
    <property type="entry name" value="Ig-like_dom"/>
</dbReference>
<dbReference type="CDD" id="cd00096">
    <property type="entry name" value="Ig"/>
    <property type="match status" value="1"/>
</dbReference>
<dbReference type="SMART" id="SM00409">
    <property type="entry name" value="IG"/>
    <property type="match status" value="1"/>
</dbReference>
<dbReference type="InterPro" id="IPR036179">
    <property type="entry name" value="Ig-like_dom_sf"/>
</dbReference>
<dbReference type="InterPro" id="IPR013783">
    <property type="entry name" value="Ig-like_fold"/>
</dbReference>
<dbReference type="Pfam" id="PF13895">
    <property type="entry name" value="Ig_2"/>
    <property type="match status" value="1"/>
</dbReference>
<name>A0AAV2PPV1_MEGNR</name>
<evidence type="ECO:0000313" key="3">
    <source>
        <dbReference type="EMBL" id="CAL4063226.1"/>
    </source>
</evidence>
<accession>A0AAV2PPV1</accession>
<evidence type="ECO:0000313" key="4">
    <source>
        <dbReference type="Proteomes" id="UP001497623"/>
    </source>
</evidence>
<organism evidence="3 4">
    <name type="scientific">Meganyctiphanes norvegica</name>
    <name type="common">Northern krill</name>
    <name type="synonym">Thysanopoda norvegica</name>
    <dbReference type="NCBI Taxonomy" id="48144"/>
    <lineage>
        <taxon>Eukaryota</taxon>
        <taxon>Metazoa</taxon>
        <taxon>Ecdysozoa</taxon>
        <taxon>Arthropoda</taxon>
        <taxon>Crustacea</taxon>
        <taxon>Multicrustacea</taxon>
        <taxon>Malacostraca</taxon>
        <taxon>Eumalacostraca</taxon>
        <taxon>Eucarida</taxon>
        <taxon>Euphausiacea</taxon>
        <taxon>Euphausiidae</taxon>
        <taxon>Meganyctiphanes</taxon>
    </lineage>
</organism>
<dbReference type="EMBL" id="CAXKWB010001059">
    <property type="protein sequence ID" value="CAL4063226.1"/>
    <property type="molecule type" value="Genomic_DNA"/>
</dbReference>
<gene>
    <name evidence="3" type="ORF">MNOR_LOCUS3189</name>
</gene>
<dbReference type="PANTHER" id="PTHR21261:SF15">
    <property type="entry name" value="BEATEN PATH IIIA, ISOFORM D-RELATED"/>
    <property type="match status" value="1"/>
</dbReference>
<dbReference type="InterPro" id="IPR003599">
    <property type="entry name" value="Ig_sub"/>
</dbReference>
<dbReference type="PANTHER" id="PTHR21261">
    <property type="entry name" value="BEAT PROTEIN"/>
    <property type="match status" value="1"/>
</dbReference>
<proteinExistence type="predicted"/>
<evidence type="ECO:0000259" key="2">
    <source>
        <dbReference type="PROSITE" id="PS50835"/>
    </source>
</evidence>
<comment type="caution">
    <text evidence="3">The sequence shown here is derived from an EMBL/GenBank/DDBJ whole genome shotgun (WGS) entry which is preliminary data.</text>
</comment>
<dbReference type="AlphaFoldDB" id="A0AAV2PPV1"/>